<evidence type="ECO:0000313" key="2">
    <source>
        <dbReference type="Proteomes" id="UP000005316"/>
    </source>
</evidence>
<comment type="caution">
    <text evidence="1">The sequence shown here is derived from an EMBL/GenBank/DDBJ whole genome shotgun (WGS) entry which is preliminary data.</text>
</comment>
<gene>
    <name evidence="1" type="ORF">HMPREF9372_3407</name>
</gene>
<dbReference type="RefSeq" id="WP_009498098.1">
    <property type="nucleotide sequence ID" value="NZ_GL982998.1"/>
</dbReference>
<dbReference type="HOGENOM" id="CLU_1260802_0_0_9"/>
<dbReference type="Proteomes" id="UP000005316">
    <property type="component" value="Unassembled WGS sequence"/>
</dbReference>
<dbReference type="AlphaFoldDB" id="F9DX76"/>
<proteinExistence type="predicted"/>
<name>F9DX76_9BACL</name>
<evidence type="ECO:0000313" key="1">
    <source>
        <dbReference type="EMBL" id="EGQ21124.1"/>
    </source>
</evidence>
<protein>
    <submittedName>
        <fullName evidence="1">Uncharacterized protein</fullName>
    </submittedName>
</protein>
<organism evidence="1 2">
    <name type="scientific">Sporosarcina newyorkensis 2681</name>
    <dbReference type="NCBI Taxonomy" id="1027292"/>
    <lineage>
        <taxon>Bacteria</taxon>
        <taxon>Bacillati</taxon>
        <taxon>Bacillota</taxon>
        <taxon>Bacilli</taxon>
        <taxon>Bacillales</taxon>
        <taxon>Caryophanaceae</taxon>
        <taxon>Sporosarcina</taxon>
    </lineage>
</organism>
<reference evidence="1 2" key="1">
    <citation type="submission" date="2011-04" db="EMBL/GenBank/DDBJ databases">
        <authorList>
            <person name="Muzny D."/>
            <person name="Qin X."/>
            <person name="Deng J."/>
            <person name="Jiang H."/>
            <person name="Liu Y."/>
            <person name="Qu J."/>
            <person name="Song X.-Z."/>
            <person name="Zhang L."/>
            <person name="Thornton R."/>
            <person name="Coyle M."/>
            <person name="Francisco L."/>
            <person name="Jackson L."/>
            <person name="Javaid M."/>
            <person name="Korchina V."/>
            <person name="Kovar C."/>
            <person name="Mata R."/>
            <person name="Mathew T."/>
            <person name="Ngo R."/>
            <person name="Nguyen L."/>
            <person name="Nguyen N."/>
            <person name="Okwuonu G."/>
            <person name="Ongeri F."/>
            <person name="Pham C."/>
            <person name="Simmons D."/>
            <person name="Wilczek-Boney K."/>
            <person name="Hale W."/>
            <person name="Jakkamsetti A."/>
            <person name="Pham P."/>
            <person name="Ruth R."/>
            <person name="San Lucas F."/>
            <person name="Warren J."/>
            <person name="Zhang J."/>
            <person name="Zhao Z."/>
            <person name="Zhou C."/>
            <person name="Zhu D."/>
            <person name="Lee S."/>
            <person name="Bess C."/>
            <person name="Blankenburg K."/>
            <person name="Forbes L."/>
            <person name="Fu Q."/>
            <person name="Gubbala S."/>
            <person name="Hirani K."/>
            <person name="Jayaseelan J.C."/>
            <person name="Lara F."/>
            <person name="Munidasa M."/>
            <person name="Palculict T."/>
            <person name="Patil S."/>
            <person name="Pu L.-L."/>
            <person name="Saada N."/>
            <person name="Tang L."/>
            <person name="Weissenberger G."/>
            <person name="Zhu Y."/>
            <person name="Hemphill L."/>
            <person name="Shang Y."/>
            <person name="Youmans B."/>
            <person name="Ayvaz T."/>
            <person name="Ross M."/>
            <person name="Santibanez J."/>
            <person name="Aqrawi P."/>
            <person name="Gross S."/>
            <person name="Joshi V."/>
            <person name="Fowler G."/>
            <person name="Nazareth L."/>
            <person name="Reid J."/>
            <person name="Worley K."/>
            <person name="Petrosino J."/>
            <person name="Highlander S."/>
            <person name="Gibbs R."/>
        </authorList>
    </citation>
    <scope>NUCLEOTIDE SEQUENCE [LARGE SCALE GENOMIC DNA]</scope>
    <source>
        <strain evidence="1 2">2681</strain>
    </source>
</reference>
<accession>F9DX76</accession>
<dbReference type="OrthoDB" id="1706280at2"/>
<sequence length="219" mass="25319">MTNIKSENTSIEDLVDRMIDWVHNPESDPELNCWYANDYPDGKSPITFPSENDNFEDYYSLYQNGLKLEESGNRIGAFKQYIKVLDSYTPLGSVYYTAPFYIAEEYGFYSIASEICDMAISVMNEKLFNGDLKEFTRLKKRVGNKLLALGPDIFEGRINRIKSLIRTNPDLNKTKLFSALQEEQWSELEVKNVLDYCAATKQISIEKKGRSYKYTVLKL</sequence>
<dbReference type="EMBL" id="AFPZ01000105">
    <property type="protein sequence ID" value="EGQ21124.1"/>
    <property type="molecule type" value="Genomic_DNA"/>
</dbReference>
<dbReference type="eggNOG" id="ENOG502ZCP3">
    <property type="taxonomic scope" value="Bacteria"/>
</dbReference>